<evidence type="ECO:0000313" key="3">
    <source>
        <dbReference type="Proteomes" id="UP001139031"/>
    </source>
</evidence>
<dbReference type="InterPro" id="IPR029058">
    <property type="entry name" value="AB_hydrolase_fold"/>
</dbReference>
<sequence>MQRAPAHHLSLGGLLVAATLHQLDVQGATVVGHSLGGTVTTALAEQSPHLVERAVIVDQAPDNSYGGLDFPAKLSTSPVIGQALWRTAPEFAIREGLSQAFAPGFDIPDTFIDDFQRMTFTSYDHSVAEQVRYTDEKPLNERLEQTGVPLLAVFGEQDQIYAAREALRAYAGVTRSQTQLIPDAGHAPNVEQPMVLAQLILAFSAPAHPGVAIHGNDSSG</sequence>
<proteinExistence type="predicted"/>
<dbReference type="InterPro" id="IPR000073">
    <property type="entry name" value="AB_hydrolase_1"/>
</dbReference>
<reference evidence="2" key="1">
    <citation type="submission" date="2021-08" db="EMBL/GenBank/DDBJ databases">
        <authorList>
            <person name="Stevens D.C."/>
        </authorList>
    </citation>
    <scope>NUCLEOTIDE SEQUENCE</scope>
    <source>
        <strain evidence="2">DSM 53165</strain>
    </source>
</reference>
<evidence type="ECO:0000313" key="2">
    <source>
        <dbReference type="EMBL" id="MBZ5711681.1"/>
    </source>
</evidence>
<feature type="domain" description="AB hydrolase-1" evidence="1">
    <location>
        <begin position="17"/>
        <end position="198"/>
    </location>
</feature>
<dbReference type="InterPro" id="IPR052370">
    <property type="entry name" value="Meta-cleavage_hydrolase"/>
</dbReference>
<organism evidence="2 3">
    <name type="scientific">Nannocystis pusilla</name>
    <dbReference type="NCBI Taxonomy" id="889268"/>
    <lineage>
        <taxon>Bacteria</taxon>
        <taxon>Pseudomonadati</taxon>
        <taxon>Myxococcota</taxon>
        <taxon>Polyangia</taxon>
        <taxon>Nannocystales</taxon>
        <taxon>Nannocystaceae</taxon>
        <taxon>Nannocystis</taxon>
    </lineage>
</organism>
<gene>
    <name evidence="2" type="ORF">K7C98_20770</name>
</gene>
<dbReference type="EMBL" id="JAIRAU010000027">
    <property type="protein sequence ID" value="MBZ5711681.1"/>
    <property type="molecule type" value="Genomic_DNA"/>
</dbReference>
<comment type="caution">
    <text evidence="2">The sequence shown here is derived from an EMBL/GenBank/DDBJ whole genome shotgun (WGS) entry which is preliminary data.</text>
</comment>
<name>A0ABS7TTY4_9BACT</name>
<dbReference type="PANTHER" id="PTHR43139">
    <property type="entry name" value="SI:DKEY-122A22.2"/>
    <property type="match status" value="1"/>
</dbReference>
<accession>A0ABS7TTY4</accession>
<dbReference type="Proteomes" id="UP001139031">
    <property type="component" value="Unassembled WGS sequence"/>
</dbReference>
<dbReference type="RefSeq" id="WP_224193442.1">
    <property type="nucleotide sequence ID" value="NZ_JAIRAU010000027.1"/>
</dbReference>
<dbReference type="PANTHER" id="PTHR43139:SF52">
    <property type="entry name" value="SI:DKEY-122A22.2"/>
    <property type="match status" value="1"/>
</dbReference>
<protein>
    <submittedName>
        <fullName evidence="2">Alpha/beta hydrolase</fullName>
    </submittedName>
</protein>
<keyword evidence="3" id="KW-1185">Reference proteome</keyword>
<keyword evidence="2" id="KW-0378">Hydrolase</keyword>
<dbReference type="SUPFAM" id="SSF53474">
    <property type="entry name" value="alpha/beta-Hydrolases"/>
    <property type="match status" value="1"/>
</dbReference>
<evidence type="ECO:0000259" key="1">
    <source>
        <dbReference type="Pfam" id="PF12697"/>
    </source>
</evidence>
<dbReference type="Gene3D" id="3.40.50.1820">
    <property type="entry name" value="alpha/beta hydrolase"/>
    <property type="match status" value="1"/>
</dbReference>
<dbReference type="GO" id="GO:0016787">
    <property type="term" value="F:hydrolase activity"/>
    <property type="evidence" value="ECO:0007669"/>
    <property type="project" value="UniProtKB-KW"/>
</dbReference>
<dbReference type="Pfam" id="PF12697">
    <property type="entry name" value="Abhydrolase_6"/>
    <property type="match status" value="1"/>
</dbReference>